<feature type="transmembrane region" description="Helical" evidence="1">
    <location>
        <begin position="86"/>
        <end position="107"/>
    </location>
</feature>
<evidence type="ECO:0000256" key="1">
    <source>
        <dbReference type="SAM" id="Phobius"/>
    </source>
</evidence>
<reference evidence="2 3" key="1">
    <citation type="journal article" date="2012" name="J. Bacteriol.">
        <title>Complete Genome Sequence of Mycobacterium vaccae Type Strain ATCC 25954.</title>
        <authorList>
            <person name="Ho Y.S."/>
            <person name="Adroub S.A."/>
            <person name="Abadi M."/>
            <person name="Al Alwan B."/>
            <person name="Alkhateeb R."/>
            <person name="Gao G."/>
            <person name="Ragab A."/>
            <person name="Ali S."/>
            <person name="van Soolingen D."/>
            <person name="Bitter W."/>
            <person name="Pain A."/>
            <person name="Abdallah A.M."/>
        </authorList>
    </citation>
    <scope>NUCLEOTIDE SEQUENCE [LARGE SCALE GENOMIC DNA]</scope>
    <source>
        <strain evidence="2 3">ATCC 25954</strain>
    </source>
</reference>
<comment type="caution">
    <text evidence="2">The sequence shown here is derived from an EMBL/GenBank/DDBJ whole genome shotgun (WGS) entry which is preliminary data.</text>
</comment>
<proteinExistence type="predicted"/>
<evidence type="ECO:0000313" key="2">
    <source>
        <dbReference type="EMBL" id="EJZ10368.1"/>
    </source>
</evidence>
<dbReference type="Proteomes" id="UP000006072">
    <property type="component" value="Unassembled WGS sequence"/>
</dbReference>
<dbReference type="HOGENOM" id="CLU_094188_0_0_11"/>
<keyword evidence="3" id="KW-1185">Reference proteome</keyword>
<keyword evidence="1" id="KW-0812">Transmembrane</keyword>
<organism evidence="2 3">
    <name type="scientific">Mycolicibacterium vaccae ATCC 25954</name>
    <dbReference type="NCBI Taxonomy" id="1194972"/>
    <lineage>
        <taxon>Bacteria</taxon>
        <taxon>Bacillati</taxon>
        <taxon>Actinomycetota</taxon>
        <taxon>Actinomycetes</taxon>
        <taxon>Mycobacteriales</taxon>
        <taxon>Mycobacteriaceae</taxon>
        <taxon>Mycolicibacterium</taxon>
    </lineage>
</organism>
<name>K0V6H7_MYCVA</name>
<accession>K0V6H7</accession>
<dbReference type="AlphaFoldDB" id="K0V6H7"/>
<keyword evidence="1" id="KW-1133">Transmembrane helix</keyword>
<protein>
    <submittedName>
        <fullName evidence="2">Uncharacterized protein</fullName>
    </submittedName>
</protein>
<feature type="transmembrane region" description="Helical" evidence="1">
    <location>
        <begin position="7"/>
        <end position="28"/>
    </location>
</feature>
<feature type="transmembrane region" description="Helical" evidence="1">
    <location>
        <begin position="119"/>
        <end position="139"/>
    </location>
</feature>
<keyword evidence="1" id="KW-0472">Membrane</keyword>
<evidence type="ECO:0000313" key="3">
    <source>
        <dbReference type="Proteomes" id="UP000006072"/>
    </source>
</evidence>
<sequence length="247" mass="27392">MKSPARLIVAIIVAAITSIFFVGWSGTWLARGSYLTAIIMLAAGIFGFSLTVHVGYALSGAARPRTEYGATGTVIRPAKWLDPVSILGFTSGVLAAGLYLLFAPLGLVDYVPRGTLRVGVPTACVFILTFGIAVLYRMFQHGDSHLRLHPGGFEIWNGLWNVFKRGEWDEIEQILDRPARGGSIGREMIVLKLPKSRSAMLVTDAITGNSDALREWVRFYWQHPEHRGELVDNRALQRLHDERFVVE</sequence>
<gene>
    <name evidence="2" type="ORF">MVAC_09342</name>
</gene>
<dbReference type="eggNOG" id="ENOG5031VYV">
    <property type="taxonomic scope" value="Bacteria"/>
</dbReference>
<dbReference type="RefSeq" id="WP_003931703.1">
    <property type="nucleotide sequence ID" value="NZ_JH814694.1"/>
</dbReference>
<dbReference type="EMBL" id="ALQA01000015">
    <property type="protein sequence ID" value="EJZ10368.1"/>
    <property type="molecule type" value="Genomic_DNA"/>
</dbReference>
<dbReference type="PATRIC" id="fig|1194972.3.peg.1876"/>
<feature type="transmembrane region" description="Helical" evidence="1">
    <location>
        <begin position="34"/>
        <end position="58"/>
    </location>
</feature>